<keyword evidence="3" id="KW-0238">DNA-binding</keyword>
<dbReference type="Proteomes" id="UP000324797">
    <property type="component" value="Unassembled WGS sequence"/>
</dbReference>
<dbReference type="PROSITE" id="PS51900">
    <property type="entry name" value="CB"/>
    <property type="match status" value="1"/>
</dbReference>
<dbReference type="InterPro" id="IPR011010">
    <property type="entry name" value="DNA_brk_join_enz"/>
</dbReference>
<comment type="caution">
    <text evidence="5">The sequence shown here is derived from an EMBL/GenBank/DDBJ whole genome shotgun (WGS) entry which is preliminary data.</text>
</comment>
<dbReference type="InterPro" id="IPR044068">
    <property type="entry name" value="CB"/>
</dbReference>
<evidence type="ECO:0000313" key="5">
    <source>
        <dbReference type="EMBL" id="TYO68502.1"/>
    </source>
</evidence>
<keyword evidence="1" id="KW-0229">DNA integration</keyword>
<evidence type="ECO:0000256" key="3">
    <source>
        <dbReference type="PROSITE-ProRule" id="PRU01248"/>
    </source>
</evidence>
<dbReference type="AlphaFoldDB" id="A0A5S4YY16"/>
<protein>
    <submittedName>
        <fullName evidence="5">Integrase</fullName>
    </submittedName>
</protein>
<name>A0A5S4YY16_9BRAD</name>
<dbReference type="GO" id="GO:0003677">
    <property type="term" value="F:DNA binding"/>
    <property type="evidence" value="ECO:0007669"/>
    <property type="project" value="UniProtKB-UniRule"/>
</dbReference>
<dbReference type="GO" id="GO:0015074">
    <property type="term" value="P:DNA integration"/>
    <property type="evidence" value="ECO:0007669"/>
    <property type="project" value="UniProtKB-KW"/>
</dbReference>
<evidence type="ECO:0000313" key="6">
    <source>
        <dbReference type="Proteomes" id="UP000324797"/>
    </source>
</evidence>
<evidence type="ECO:0000259" key="4">
    <source>
        <dbReference type="PROSITE" id="PS51900"/>
    </source>
</evidence>
<dbReference type="EMBL" id="VSTH01000002">
    <property type="protein sequence ID" value="TYO68502.1"/>
    <property type="molecule type" value="Genomic_DNA"/>
</dbReference>
<evidence type="ECO:0000256" key="2">
    <source>
        <dbReference type="ARBA" id="ARBA00023172"/>
    </source>
</evidence>
<gene>
    <name evidence="5" type="ORF">FXV83_00320</name>
</gene>
<dbReference type="GO" id="GO:0006310">
    <property type="term" value="P:DNA recombination"/>
    <property type="evidence" value="ECO:0007669"/>
    <property type="project" value="UniProtKB-KW"/>
</dbReference>
<organism evidence="5 6">
    <name type="scientific">Bradyrhizobium hipponense</name>
    <dbReference type="NCBI Taxonomy" id="2605638"/>
    <lineage>
        <taxon>Bacteria</taxon>
        <taxon>Pseudomonadati</taxon>
        <taxon>Pseudomonadota</taxon>
        <taxon>Alphaproteobacteria</taxon>
        <taxon>Hyphomicrobiales</taxon>
        <taxon>Nitrobacteraceae</taxon>
        <taxon>Bradyrhizobium</taxon>
    </lineage>
</organism>
<accession>A0A5S4YY16</accession>
<keyword evidence="2" id="KW-0233">DNA recombination</keyword>
<keyword evidence="6" id="KW-1185">Reference proteome</keyword>
<dbReference type="RefSeq" id="WP_148736659.1">
    <property type="nucleotide sequence ID" value="NZ_VSTH01000002.1"/>
</dbReference>
<dbReference type="Gene3D" id="1.10.443.10">
    <property type="entry name" value="Intergrase catalytic core"/>
    <property type="match status" value="1"/>
</dbReference>
<sequence>MATSTAFAVPAATRSPLRISARSVWSDQVWHLDGYRPGGNRSDFSLDWGFILADDSRFSDPHWTDWREAAKLFLWSLKLDPPPGRRNVHEATIVSVFKDLRILIRWMAAQGYRRFVDLDRDACERFLASMATRPGKETDKPLKSGTLQKYANLLTRLYLQGAKFPEVAIADPFPGIGKPVLRHDRGWLPYTPDEIAVPLVSAALRLIGAPADDVIALQTLAQTVYDDALAHGISQTKAGFIVTDAIAAFTFSTLPGEDAPWHAVPVSSTKQVRYLVDRIYDACFVVIAYLIGARVSEIIGLQVGCIEQHPSGDGSERFAYLVGRIYKTAHGADGVAHRWVAPPPVERAILVMERLSARLRAQSGRPDLFLAMASNGLIGPAARINLPVVSTIISRLNNQFAPFIALPHHQGEPWHLNTHQGRKTFARFVGKRDRTGLHALQAHFGHVTRAMTDRGYVGTDFALDDLIDRHAQEETRAALEEVLTATALGGKGGRMIAARSQFRGRTRDGDAQAYVRFLMEETDLRLGVCDWGYCVYRVETAACFGDEKGPNPVLRTESTCLTCANFAVTAKHRPVWQARRDRNADLLAHPGLDPVSRELAETRIAECDRILGDLDHGKDARDDA</sequence>
<dbReference type="SUPFAM" id="SSF56349">
    <property type="entry name" value="DNA breaking-rejoining enzymes"/>
    <property type="match status" value="1"/>
</dbReference>
<feature type="domain" description="Core-binding (CB)" evidence="4">
    <location>
        <begin position="64"/>
        <end position="162"/>
    </location>
</feature>
<evidence type="ECO:0000256" key="1">
    <source>
        <dbReference type="ARBA" id="ARBA00022908"/>
    </source>
</evidence>
<proteinExistence type="predicted"/>
<dbReference type="InterPro" id="IPR013762">
    <property type="entry name" value="Integrase-like_cat_sf"/>
</dbReference>
<reference evidence="5 6" key="1">
    <citation type="submission" date="2019-08" db="EMBL/GenBank/DDBJ databases">
        <title>Bradyrhizobium hipponensis sp. nov., a rhizobium isolated from a Lupinus angustifolius root nodule in Tunisia.</title>
        <authorList>
            <person name="Off K."/>
            <person name="Rejili M."/>
            <person name="Mars M."/>
            <person name="Brachmann A."/>
            <person name="Marin M."/>
        </authorList>
    </citation>
    <scope>NUCLEOTIDE SEQUENCE [LARGE SCALE GENOMIC DNA]</scope>
    <source>
        <strain evidence="6">aSej3</strain>
    </source>
</reference>